<evidence type="ECO:0000256" key="3">
    <source>
        <dbReference type="RuleBase" id="RU362042"/>
    </source>
</evidence>
<dbReference type="Gene3D" id="2.10.109.10">
    <property type="entry name" value="Umud Fragment, subunit A"/>
    <property type="match status" value="1"/>
</dbReference>
<evidence type="ECO:0000259" key="4">
    <source>
        <dbReference type="Pfam" id="PF10502"/>
    </source>
</evidence>
<reference evidence="6" key="1">
    <citation type="journal article" date="2019" name="Int. J. Syst. Evol. Microbiol.">
        <title>The Global Catalogue of Microorganisms (GCM) 10K type strain sequencing project: providing services to taxonomists for standard genome sequencing and annotation.</title>
        <authorList>
            <consortium name="The Broad Institute Genomics Platform"/>
            <consortium name="The Broad Institute Genome Sequencing Center for Infectious Disease"/>
            <person name="Wu L."/>
            <person name="Ma J."/>
        </authorList>
    </citation>
    <scope>NUCLEOTIDE SEQUENCE [LARGE SCALE GENOMIC DNA]</scope>
    <source>
        <strain evidence="6">KCTC 12848</strain>
    </source>
</reference>
<dbReference type="PANTHER" id="PTHR43390">
    <property type="entry name" value="SIGNAL PEPTIDASE I"/>
    <property type="match status" value="1"/>
</dbReference>
<gene>
    <name evidence="5" type="primary">lepB</name>
    <name evidence="5" type="ORF">ACFPFM_06150</name>
</gene>
<comment type="similarity">
    <text evidence="2 3">Belongs to the peptidase S26 family.</text>
</comment>
<dbReference type="PRINTS" id="PR00727">
    <property type="entry name" value="LEADERPTASE"/>
</dbReference>
<dbReference type="CDD" id="cd06530">
    <property type="entry name" value="S26_SPase_I"/>
    <property type="match status" value="1"/>
</dbReference>
<comment type="subcellular location">
    <subcellularLocation>
        <location evidence="1">Cell membrane</location>
        <topology evidence="1">Single-pass type II membrane protein</topology>
    </subcellularLocation>
    <subcellularLocation>
        <location evidence="3">Membrane</location>
        <topology evidence="3">Single-pass type II membrane protein</topology>
    </subcellularLocation>
</comment>
<evidence type="ECO:0000256" key="1">
    <source>
        <dbReference type="ARBA" id="ARBA00004401"/>
    </source>
</evidence>
<keyword evidence="3 5" id="KW-0378">Hydrolase</keyword>
<dbReference type="EMBL" id="JBHSJB010000006">
    <property type="protein sequence ID" value="MFC5053340.1"/>
    <property type="molecule type" value="Genomic_DNA"/>
</dbReference>
<name>A0ABV9XSS2_9PSEU</name>
<feature type="domain" description="Peptidase S26" evidence="4">
    <location>
        <begin position="16"/>
        <end position="162"/>
    </location>
</feature>
<dbReference type="Pfam" id="PF10502">
    <property type="entry name" value="Peptidase_S26"/>
    <property type="match status" value="1"/>
</dbReference>
<dbReference type="EC" id="3.4.21.89" evidence="3"/>
<keyword evidence="3" id="KW-0645">Protease</keyword>
<dbReference type="InterPro" id="IPR036286">
    <property type="entry name" value="LexA/Signal_pep-like_sf"/>
</dbReference>
<dbReference type="Proteomes" id="UP001595833">
    <property type="component" value="Unassembled WGS sequence"/>
</dbReference>
<comment type="caution">
    <text evidence="5">The sequence shown here is derived from an EMBL/GenBank/DDBJ whole genome shotgun (WGS) entry which is preliminary data.</text>
</comment>
<evidence type="ECO:0000313" key="5">
    <source>
        <dbReference type="EMBL" id="MFC5053340.1"/>
    </source>
</evidence>
<dbReference type="GO" id="GO:0009003">
    <property type="term" value="F:signal peptidase activity"/>
    <property type="evidence" value="ECO:0007669"/>
    <property type="project" value="UniProtKB-EC"/>
</dbReference>
<dbReference type="InterPro" id="IPR019533">
    <property type="entry name" value="Peptidase_S26"/>
</dbReference>
<evidence type="ECO:0000256" key="2">
    <source>
        <dbReference type="ARBA" id="ARBA00009370"/>
    </source>
</evidence>
<dbReference type="RefSeq" id="WP_344038448.1">
    <property type="nucleotide sequence ID" value="NZ_BAAAKE010000011.1"/>
</dbReference>
<keyword evidence="6" id="KW-1185">Reference proteome</keyword>
<dbReference type="InterPro" id="IPR000223">
    <property type="entry name" value="Pept_S26A_signal_pept_1"/>
</dbReference>
<proteinExistence type="inferred from homology"/>
<organism evidence="5 6">
    <name type="scientific">Saccharothrix xinjiangensis</name>
    <dbReference type="NCBI Taxonomy" id="204798"/>
    <lineage>
        <taxon>Bacteria</taxon>
        <taxon>Bacillati</taxon>
        <taxon>Actinomycetota</taxon>
        <taxon>Actinomycetes</taxon>
        <taxon>Pseudonocardiales</taxon>
        <taxon>Pseudonocardiaceae</taxon>
        <taxon>Saccharothrix</taxon>
    </lineage>
</organism>
<protein>
    <recommendedName>
        <fullName evidence="3">Signal peptidase I</fullName>
        <ecNumber evidence="3">3.4.21.89</ecNumber>
    </recommendedName>
</protein>
<dbReference type="PANTHER" id="PTHR43390:SF1">
    <property type="entry name" value="CHLOROPLAST PROCESSING PEPTIDASE"/>
    <property type="match status" value="1"/>
</dbReference>
<evidence type="ECO:0000313" key="6">
    <source>
        <dbReference type="Proteomes" id="UP001595833"/>
    </source>
</evidence>
<comment type="catalytic activity">
    <reaction evidence="3">
        <text>Cleavage of hydrophobic, N-terminal signal or leader sequences from secreted and periplasmic proteins.</text>
        <dbReference type="EC" id="3.4.21.89"/>
    </reaction>
</comment>
<dbReference type="NCBIfam" id="TIGR02227">
    <property type="entry name" value="sigpep_I_bact"/>
    <property type="match status" value="1"/>
</dbReference>
<sequence length="181" mass="18359">MRGRPVAALLGGGVSLLLVAVLAAVVLAAPVAGDGMNPSLRSGDRVLAFGGTPERLDLVTLRTRGGVTAVRRVVGLPGDEVRITGSQVRVRPAAGEWVAMTPDGNPGVCCAADGRGGTDAVAVVPPDSFFVLGDNPAMSTDSREHGFVPASDVTGVVWRRVWPLPEFGGVASPSLTAVSGP</sequence>
<accession>A0ABV9XSS2</accession>
<dbReference type="SUPFAM" id="SSF51306">
    <property type="entry name" value="LexA/Signal peptidase"/>
    <property type="match status" value="1"/>
</dbReference>